<dbReference type="Gene3D" id="1.10.3540.10">
    <property type="entry name" value="uncharacterized protein from magnetospirillum magneticum domain"/>
    <property type="match status" value="1"/>
</dbReference>
<accession>A0A316G6N1</accession>
<reference evidence="1 2" key="1">
    <citation type="submission" date="2018-05" db="EMBL/GenBank/DDBJ databases">
        <title>Genomic Encyclopedia of Type Strains, Phase IV (KMG-IV): sequencing the most valuable type-strain genomes for metagenomic binning, comparative biology and taxonomic classification.</title>
        <authorList>
            <person name="Goeker M."/>
        </authorList>
    </citation>
    <scope>NUCLEOTIDE SEQUENCE [LARGE SCALE GENOMIC DNA]</scope>
    <source>
        <strain evidence="1 2">DSM 16097</strain>
    </source>
</reference>
<keyword evidence="2" id="KW-1185">Reference proteome</keyword>
<proteinExistence type="predicted"/>
<dbReference type="OrthoDB" id="8265767at2"/>
<name>A0A316G6N1_9RHOB</name>
<dbReference type="EMBL" id="QGGW01000014">
    <property type="protein sequence ID" value="PWK56313.1"/>
    <property type="molecule type" value="Genomic_DNA"/>
</dbReference>
<evidence type="ECO:0000313" key="1">
    <source>
        <dbReference type="EMBL" id="PWK56313.1"/>
    </source>
</evidence>
<gene>
    <name evidence="1" type="ORF">C7455_11450</name>
</gene>
<dbReference type="Pfam" id="PF08849">
    <property type="entry name" value="BrxA"/>
    <property type="match status" value="1"/>
</dbReference>
<dbReference type="AlphaFoldDB" id="A0A316G6N1"/>
<dbReference type="InterPro" id="IPR023137">
    <property type="entry name" value="BrxA_sf"/>
</dbReference>
<sequence length="261" mass="30305">MKGVDRSNIASSFTLIKGAMIDETYAVFASWDFGYSKKENLERLRSENFIGVRTAARLRDFIFVINRRFDPGCRDRALVMLAKNGCPMEEWKPILLWHMTRDEFLLRDFLVNWLFPSFTSGAYRVRPEDLYSHIRSVELRGGKIEHVWSETTLNRVAAALLKMSVDFGLLRGSAVKEFGGYHLPERSFLYIVHAIREHMQNPRRVLASEDWRMFLMSPSDVERELLRLHQFRKVDYQIAGSIVQLALPCASACEYAERMVA</sequence>
<organism evidence="1 2">
    <name type="scientific">Roseicyclus mahoneyensis</name>
    <dbReference type="NCBI Taxonomy" id="164332"/>
    <lineage>
        <taxon>Bacteria</taxon>
        <taxon>Pseudomonadati</taxon>
        <taxon>Pseudomonadota</taxon>
        <taxon>Alphaproteobacteria</taxon>
        <taxon>Rhodobacterales</taxon>
        <taxon>Roseobacteraceae</taxon>
        <taxon>Roseicyclus</taxon>
    </lineage>
</organism>
<dbReference type="RefSeq" id="WP_109670825.1">
    <property type="nucleotide sequence ID" value="NZ_QGGW01000014.1"/>
</dbReference>
<comment type="caution">
    <text evidence="1">The sequence shown here is derived from an EMBL/GenBank/DDBJ whole genome shotgun (WGS) entry which is preliminary data.</text>
</comment>
<evidence type="ECO:0000313" key="2">
    <source>
        <dbReference type="Proteomes" id="UP000245708"/>
    </source>
</evidence>
<protein>
    <submittedName>
        <fullName evidence="1">Putative inner membrane protein DUF1819</fullName>
    </submittedName>
</protein>
<dbReference type="InterPro" id="IPR014948">
    <property type="entry name" value="BrxA"/>
</dbReference>
<dbReference type="Proteomes" id="UP000245708">
    <property type="component" value="Unassembled WGS sequence"/>
</dbReference>